<keyword evidence="1" id="KW-1133">Transmembrane helix</keyword>
<feature type="transmembrane region" description="Helical" evidence="1">
    <location>
        <begin position="7"/>
        <end position="27"/>
    </location>
</feature>
<reference evidence="2" key="1">
    <citation type="journal article" date="2021" name="Proc. Natl. Acad. Sci. U.S.A.">
        <title>A Catalog of Tens of Thousands of Viruses from Human Metagenomes Reveals Hidden Associations with Chronic Diseases.</title>
        <authorList>
            <person name="Tisza M.J."/>
            <person name="Buck C.B."/>
        </authorList>
    </citation>
    <scope>NUCLEOTIDE SEQUENCE</scope>
    <source>
        <strain evidence="2">Ct6ut1</strain>
    </source>
</reference>
<sequence>MGAKDNPLCALFISSLHIIYSIVSLLFSSVNQNI</sequence>
<dbReference type="EMBL" id="BK016118">
    <property type="protein sequence ID" value="DAF96577.1"/>
    <property type="molecule type" value="Genomic_DNA"/>
</dbReference>
<keyword evidence="1" id="KW-0812">Transmembrane</keyword>
<protein>
    <submittedName>
        <fullName evidence="2">Uncharacterized protein</fullName>
    </submittedName>
</protein>
<name>A0A8S5UQ01_9VIRU</name>
<evidence type="ECO:0000256" key="1">
    <source>
        <dbReference type="SAM" id="Phobius"/>
    </source>
</evidence>
<organism evidence="2">
    <name type="scientific">Microviridae sp. ct6ut1</name>
    <dbReference type="NCBI Taxonomy" id="2824986"/>
    <lineage>
        <taxon>Viruses</taxon>
        <taxon>Monodnaviria</taxon>
        <taxon>Sangervirae</taxon>
        <taxon>Phixviricota</taxon>
        <taxon>Malgrandaviricetes</taxon>
        <taxon>Petitvirales</taxon>
        <taxon>Microviridae</taxon>
    </lineage>
</organism>
<proteinExistence type="predicted"/>
<keyword evidence="1" id="KW-0472">Membrane</keyword>
<accession>A0A8S5UQ01</accession>
<evidence type="ECO:0000313" key="2">
    <source>
        <dbReference type="EMBL" id="DAF96577.1"/>
    </source>
</evidence>